<keyword evidence="10" id="KW-1185">Reference proteome</keyword>
<dbReference type="RefSeq" id="WP_075078610.1">
    <property type="nucleotide sequence ID" value="NZ_BDCO01000002.1"/>
</dbReference>
<dbReference type="GO" id="GO:0016779">
    <property type="term" value="F:nucleotidyltransferase activity"/>
    <property type="evidence" value="ECO:0007669"/>
    <property type="project" value="UniProtKB-KW"/>
</dbReference>
<sequence>MTDNTLWTPSQAREFRDRLHSEGRKLVFTNGCFDILHRGHVTYLEFARQQGDALVIGLNSDDSVRRANKGPERPINCEEDRAFVLRALRCVDAVVVFNEDEPKELIAKILPDVLVKGKDWAHYVSGREVVEANGGKVVLADMVEGRSTTRTVEKILQAKTAQAEA</sequence>
<evidence type="ECO:0000313" key="10">
    <source>
        <dbReference type="Proteomes" id="UP000076023"/>
    </source>
</evidence>
<comment type="caution">
    <text evidence="9">The sequence shown here is derived from an EMBL/GenBank/DDBJ whole genome shotgun (WGS) entry which is preliminary data.</text>
</comment>
<evidence type="ECO:0000313" key="9">
    <source>
        <dbReference type="EMBL" id="GAT32802.1"/>
    </source>
</evidence>
<keyword evidence="5" id="KW-0067">ATP-binding</keyword>
<dbReference type="GO" id="GO:0016773">
    <property type="term" value="F:phosphotransferase activity, alcohol group as acceptor"/>
    <property type="evidence" value="ECO:0007669"/>
    <property type="project" value="InterPro"/>
</dbReference>
<name>A0A146G5X5_TERSA</name>
<comment type="catalytic activity">
    <reaction evidence="7">
        <text>D-glycero-beta-D-manno-heptose 1-phosphate + ATP + H(+) = ADP-D-glycero-beta-D-manno-heptose + diphosphate</text>
        <dbReference type="Rhea" id="RHEA:27465"/>
        <dbReference type="ChEBI" id="CHEBI:15378"/>
        <dbReference type="ChEBI" id="CHEBI:30616"/>
        <dbReference type="ChEBI" id="CHEBI:33019"/>
        <dbReference type="ChEBI" id="CHEBI:59967"/>
        <dbReference type="ChEBI" id="CHEBI:61593"/>
        <dbReference type="EC" id="2.7.7.70"/>
    </reaction>
</comment>
<dbReference type="GO" id="GO:0005524">
    <property type="term" value="F:ATP binding"/>
    <property type="evidence" value="ECO:0007669"/>
    <property type="project" value="UniProtKB-KW"/>
</dbReference>
<dbReference type="InterPro" id="IPR014729">
    <property type="entry name" value="Rossmann-like_a/b/a_fold"/>
</dbReference>
<protein>
    <recommendedName>
        <fullName evidence="1">D-glycero-beta-D-manno-heptose 1-phosphate adenylyltransferase</fullName>
        <ecNumber evidence="1">2.7.7.70</ecNumber>
    </recommendedName>
</protein>
<gene>
    <name evidence="9" type="ORF">TSACC_21204</name>
</gene>
<dbReference type="PANTHER" id="PTHR43793:SF2">
    <property type="entry name" value="BIFUNCTIONAL PROTEIN HLDE"/>
    <property type="match status" value="1"/>
</dbReference>
<dbReference type="OrthoDB" id="9802794at2"/>
<keyword evidence="3" id="KW-0548">Nucleotidyltransferase</keyword>
<evidence type="ECO:0000256" key="2">
    <source>
        <dbReference type="ARBA" id="ARBA00022679"/>
    </source>
</evidence>
<dbReference type="EC" id="2.7.7.70" evidence="1"/>
<dbReference type="Pfam" id="PF01467">
    <property type="entry name" value="CTP_transf_like"/>
    <property type="match status" value="1"/>
</dbReference>
<dbReference type="InParanoid" id="A0A146G5X5"/>
<reference evidence="10" key="1">
    <citation type="journal article" date="2017" name="Genome Announc.">
        <title>Draft Genome Sequence of Terrimicrobium sacchariphilum NM-5T, a Facultative Anaerobic Soil Bacterium of the Class Spartobacteria.</title>
        <authorList>
            <person name="Qiu Y.L."/>
            <person name="Tourlousse D.M."/>
            <person name="Matsuura N."/>
            <person name="Ohashi A."/>
            <person name="Sekiguchi Y."/>
        </authorList>
    </citation>
    <scope>NUCLEOTIDE SEQUENCE [LARGE SCALE GENOMIC DNA]</scope>
    <source>
        <strain evidence="10">NM-5</strain>
    </source>
</reference>
<dbReference type="NCBIfam" id="TIGR02199">
    <property type="entry name" value="rfaE_dom_II"/>
    <property type="match status" value="1"/>
</dbReference>
<dbReference type="STRING" id="690879.TSACC_21204"/>
<evidence type="ECO:0000256" key="6">
    <source>
        <dbReference type="ARBA" id="ARBA00023277"/>
    </source>
</evidence>
<evidence type="ECO:0000256" key="7">
    <source>
        <dbReference type="ARBA" id="ARBA00047428"/>
    </source>
</evidence>
<dbReference type="InterPro" id="IPR011914">
    <property type="entry name" value="RfaE_dom_II"/>
</dbReference>
<dbReference type="InterPro" id="IPR004821">
    <property type="entry name" value="Cyt_trans-like"/>
</dbReference>
<feature type="domain" description="Cytidyltransferase-like" evidence="8">
    <location>
        <begin position="28"/>
        <end position="129"/>
    </location>
</feature>
<dbReference type="PANTHER" id="PTHR43793">
    <property type="entry name" value="FAD SYNTHASE"/>
    <property type="match status" value="1"/>
</dbReference>
<evidence type="ECO:0000256" key="5">
    <source>
        <dbReference type="ARBA" id="ARBA00022840"/>
    </source>
</evidence>
<evidence type="ECO:0000259" key="8">
    <source>
        <dbReference type="Pfam" id="PF01467"/>
    </source>
</evidence>
<keyword evidence="6" id="KW-0119">Carbohydrate metabolism</keyword>
<keyword evidence="2" id="KW-0808">Transferase</keyword>
<keyword evidence="4" id="KW-0547">Nucleotide-binding</keyword>
<evidence type="ECO:0000256" key="3">
    <source>
        <dbReference type="ARBA" id="ARBA00022695"/>
    </source>
</evidence>
<dbReference type="SUPFAM" id="SSF52374">
    <property type="entry name" value="Nucleotidylyl transferase"/>
    <property type="match status" value="1"/>
</dbReference>
<dbReference type="InterPro" id="IPR050385">
    <property type="entry name" value="Archaeal_FAD_synthase"/>
</dbReference>
<proteinExistence type="predicted"/>
<dbReference type="GO" id="GO:0016301">
    <property type="term" value="F:kinase activity"/>
    <property type="evidence" value="ECO:0007669"/>
    <property type="project" value="UniProtKB-KW"/>
</dbReference>
<keyword evidence="9" id="KW-0418">Kinase</keyword>
<organism evidence="9 10">
    <name type="scientific">Terrimicrobium sacchariphilum</name>
    <dbReference type="NCBI Taxonomy" id="690879"/>
    <lineage>
        <taxon>Bacteria</taxon>
        <taxon>Pseudomonadati</taxon>
        <taxon>Verrucomicrobiota</taxon>
        <taxon>Terrimicrobiia</taxon>
        <taxon>Terrimicrobiales</taxon>
        <taxon>Terrimicrobiaceae</taxon>
        <taxon>Terrimicrobium</taxon>
    </lineage>
</organism>
<dbReference type="EMBL" id="BDCO01000002">
    <property type="protein sequence ID" value="GAT32802.1"/>
    <property type="molecule type" value="Genomic_DNA"/>
</dbReference>
<dbReference type="Gene3D" id="3.40.50.620">
    <property type="entry name" value="HUPs"/>
    <property type="match status" value="1"/>
</dbReference>
<dbReference type="AlphaFoldDB" id="A0A146G5X5"/>
<accession>A0A146G5X5</accession>
<evidence type="ECO:0000256" key="1">
    <source>
        <dbReference type="ARBA" id="ARBA00012519"/>
    </source>
</evidence>
<evidence type="ECO:0000256" key="4">
    <source>
        <dbReference type="ARBA" id="ARBA00022741"/>
    </source>
</evidence>
<dbReference type="NCBIfam" id="TIGR00125">
    <property type="entry name" value="cyt_tran_rel"/>
    <property type="match status" value="1"/>
</dbReference>
<dbReference type="Proteomes" id="UP000076023">
    <property type="component" value="Unassembled WGS sequence"/>
</dbReference>
<dbReference type="GO" id="GO:0005975">
    <property type="term" value="P:carbohydrate metabolic process"/>
    <property type="evidence" value="ECO:0007669"/>
    <property type="project" value="InterPro"/>
</dbReference>